<accession>A0A3M2HTJ1</accession>
<comment type="caution">
    <text evidence="2">The sequence shown here is derived from an EMBL/GenBank/DDBJ whole genome shotgun (WGS) entry which is preliminary data.</text>
</comment>
<name>A0A3M2HTJ1_9GAMM</name>
<keyword evidence="3" id="KW-1185">Reference proteome</keyword>
<feature type="region of interest" description="Disordered" evidence="1">
    <location>
        <begin position="103"/>
        <end position="123"/>
    </location>
</feature>
<dbReference type="AlphaFoldDB" id="A0A3M2HTJ1"/>
<dbReference type="Proteomes" id="UP000275012">
    <property type="component" value="Unassembled WGS sequence"/>
</dbReference>
<proteinExistence type="predicted"/>
<dbReference type="RefSeq" id="WP_122101742.1">
    <property type="nucleotide sequence ID" value="NZ_RFLY01000011.1"/>
</dbReference>
<reference evidence="2 3" key="1">
    <citation type="submission" date="2018-10" db="EMBL/GenBank/DDBJ databases">
        <title>Proposal of Lysobacter pythonis sp. nov. isolated from royal pythons (Python regius).</title>
        <authorList>
            <person name="Hans-Juergen B."/>
            <person name="Huptas C."/>
            <person name="Sandra B."/>
            <person name="Igor L."/>
            <person name="Joachim S."/>
            <person name="Siegfried S."/>
            <person name="Mareike W."/>
            <person name="Peter K."/>
        </authorList>
    </citation>
    <scope>NUCLEOTIDE SEQUENCE [LARGE SCALE GENOMIC DNA]</scope>
    <source>
        <strain evidence="2 3">4284/11</strain>
    </source>
</reference>
<organism evidence="2 3">
    <name type="scientific">Solilutibacter pythonis</name>
    <dbReference type="NCBI Taxonomy" id="2483112"/>
    <lineage>
        <taxon>Bacteria</taxon>
        <taxon>Pseudomonadati</taxon>
        <taxon>Pseudomonadota</taxon>
        <taxon>Gammaproteobacteria</taxon>
        <taxon>Lysobacterales</taxon>
        <taxon>Lysobacteraceae</taxon>
        <taxon>Solilutibacter</taxon>
    </lineage>
</organism>
<evidence type="ECO:0000313" key="3">
    <source>
        <dbReference type="Proteomes" id="UP000275012"/>
    </source>
</evidence>
<protein>
    <submittedName>
        <fullName evidence="2">Uncharacterized protein</fullName>
    </submittedName>
</protein>
<evidence type="ECO:0000256" key="1">
    <source>
        <dbReference type="SAM" id="MobiDB-lite"/>
    </source>
</evidence>
<dbReference type="OrthoDB" id="6024971at2"/>
<evidence type="ECO:0000313" key="2">
    <source>
        <dbReference type="EMBL" id="RMH90990.1"/>
    </source>
</evidence>
<gene>
    <name evidence="2" type="ORF">EBB59_08560</name>
</gene>
<feature type="compositionally biased region" description="Basic and acidic residues" evidence="1">
    <location>
        <begin position="107"/>
        <end position="119"/>
    </location>
</feature>
<sequence length="265" mass="29777">MNERNQQGARRQGTAAPIQGRRWVRDSLFTVLGMTMALSLSASAEWQVRDKEARSRLTEIRDSHKVESESGKNEIMKDPGELKMKGYDNEAITNLDKGQITASGFKSDSRCQDPGDKGGKTHQSQYKICQELVSTELAQYQYSLEMYERAKKRHEDLAKLEEERSGLKGYEDYGKLQANTNKMLALQTQLQIDHLQNKSYMDAYAARIQYLKAAEVKLADRALNGDAKGNKSLRDWVVDGAVEVTAGVALKEALGAVQTKRVRNN</sequence>
<dbReference type="EMBL" id="RFLY01000011">
    <property type="protein sequence ID" value="RMH90990.1"/>
    <property type="molecule type" value="Genomic_DNA"/>
</dbReference>